<feature type="region of interest" description="Disordered" evidence="1">
    <location>
        <begin position="245"/>
        <end position="276"/>
    </location>
</feature>
<comment type="caution">
    <text evidence="2">The sequence shown here is derived from an EMBL/GenBank/DDBJ whole genome shotgun (WGS) entry which is preliminary data.</text>
</comment>
<gene>
    <name evidence="2" type="ORF">N1851_027826</name>
</gene>
<protein>
    <submittedName>
        <fullName evidence="2">Uncharacterized protein</fullName>
    </submittedName>
</protein>
<dbReference type="AlphaFoldDB" id="A0AA47NS17"/>
<organism evidence="2 3">
    <name type="scientific">Merluccius polli</name>
    <name type="common">Benguela hake</name>
    <name type="synonym">Merluccius cadenati</name>
    <dbReference type="NCBI Taxonomy" id="89951"/>
    <lineage>
        <taxon>Eukaryota</taxon>
        <taxon>Metazoa</taxon>
        <taxon>Chordata</taxon>
        <taxon>Craniata</taxon>
        <taxon>Vertebrata</taxon>
        <taxon>Euteleostomi</taxon>
        <taxon>Actinopterygii</taxon>
        <taxon>Neopterygii</taxon>
        <taxon>Teleostei</taxon>
        <taxon>Neoteleostei</taxon>
        <taxon>Acanthomorphata</taxon>
        <taxon>Zeiogadaria</taxon>
        <taxon>Gadariae</taxon>
        <taxon>Gadiformes</taxon>
        <taxon>Gadoidei</taxon>
        <taxon>Merlucciidae</taxon>
        <taxon>Merluccius</taxon>
    </lineage>
</organism>
<proteinExistence type="predicted"/>
<reference evidence="2" key="1">
    <citation type="journal article" date="2023" name="Front. Mar. Sci.">
        <title>A new Merluccius polli reference genome to investigate the effects of global change in West African waters.</title>
        <authorList>
            <person name="Mateo J.L."/>
            <person name="Blanco-Fernandez C."/>
            <person name="Garcia-Vazquez E."/>
            <person name="Machado-Schiaffino G."/>
        </authorList>
    </citation>
    <scope>NUCLEOTIDE SEQUENCE</scope>
    <source>
        <strain evidence="2">C29</strain>
        <tissue evidence="2">Fin</tissue>
    </source>
</reference>
<keyword evidence="3" id="KW-1185">Reference proteome</keyword>
<accession>A0AA47NS17</accession>
<name>A0AA47NS17_MERPO</name>
<evidence type="ECO:0000313" key="2">
    <source>
        <dbReference type="EMBL" id="KAK0136276.1"/>
    </source>
</evidence>
<sequence length="404" mass="45921">MSGHGRRDLREAKFNAPKLLPFTDDVRLLHAHLAKEVVSTANWKWLCEATLTNVILFNRQSEGEVSKMELKFFQSRKKSVPIEEVQQHLTANEMSMFSHFTRIELPGKLSQGVPLLLTPQTEEALELLCNECAVKKNIYLFARPEKDTYLRELRKQIATLLSVLNLKDADRDQLARYLGHIRIHDDFYRLKLDTLQIAKVSKLLLAMQQGQIGDYIGMNLDEIDISPDDSVSDLESSGTELSVELAEPSKKSHTNMPDLVTFAEPDPEPEPESTESYLQKTKDASTEKGTVDILGQFPTKSGTFLKSQVNYCFVCEKPQTKFACHLEKHVNENAEIAQALQFPKSSKDRKVLLEKFRNLGNFKHNSIVKTTGSGCLKVKRSSKQRSSPETYDYCLYCKGMLSRK</sequence>
<dbReference type="Proteomes" id="UP001174136">
    <property type="component" value="Unassembled WGS sequence"/>
</dbReference>
<dbReference type="PANTHER" id="PTHR33480">
    <property type="entry name" value="SET DOMAIN-CONTAINING PROTEIN-RELATED"/>
    <property type="match status" value="1"/>
</dbReference>
<dbReference type="EMBL" id="JAOPHQ010005181">
    <property type="protein sequence ID" value="KAK0136276.1"/>
    <property type="molecule type" value="Genomic_DNA"/>
</dbReference>
<evidence type="ECO:0000313" key="3">
    <source>
        <dbReference type="Proteomes" id="UP001174136"/>
    </source>
</evidence>
<dbReference type="PANTHER" id="PTHR33480:SF5">
    <property type="entry name" value="SI:DKEY-51D8.9"/>
    <property type="match status" value="1"/>
</dbReference>
<evidence type="ECO:0000256" key="1">
    <source>
        <dbReference type="SAM" id="MobiDB-lite"/>
    </source>
</evidence>